<gene>
    <name evidence="2" type="ORF">DSCW_52000</name>
</gene>
<evidence type="ECO:0000313" key="2">
    <source>
        <dbReference type="EMBL" id="BBO77783.1"/>
    </source>
</evidence>
<dbReference type="GO" id="GO:0003677">
    <property type="term" value="F:DNA binding"/>
    <property type="evidence" value="ECO:0007669"/>
    <property type="project" value="InterPro"/>
</dbReference>
<proteinExistence type="predicted"/>
<feature type="domain" description="Helix-turn-helix" evidence="1">
    <location>
        <begin position="5"/>
        <end position="53"/>
    </location>
</feature>
<dbReference type="EMBL" id="AP021875">
    <property type="protein sequence ID" value="BBO77783.1"/>
    <property type="molecule type" value="Genomic_DNA"/>
</dbReference>
<evidence type="ECO:0000259" key="1">
    <source>
        <dbReference type="Pfam" id="PF12728"/>
    </source>
</evidence>
<dbReference type="Proteomes" id="UP000427769">
    <property type="component" value="Chromosome"/>
</dbReference>
<dbReference type="InterPro" id="IPR010093">
    <property type="entry name" value="SinI_DNA-bd"/>
</dbReference>
<accession>A0A5K7ZDJ3</accession>
<sequence>MEDRWLSIKEICKHLGVSSDTVYKWIDKFGMPAHRMGRLWKFNKKEVDDWVKAGGATYENTVS</sequence>
<name>A0A5K7ZDJ3_9BACT</name>
<organism evidence="2 3">
    <name type="scientific">Desulfosarcina widdelii</name>
    <dbReference type="NCBI Taxonomy" id="947919"/>
    <lineage>
        <taxon>Bacteria</taxon>
        <taxon>Pseudomonadati</taxon>
        <taxon>Thermodesulfobacteriota</taxon>
        <taxon>Desulfobacteria</taxon>
        <taxon>Desulfobacterales</taxon>
        <taxon>Desulfosarcinaceae</taxon>
        <taxon>Desulfosarcina</taxon>
    </lineage>
</organism>
<dbReference type="InterPro" id="IPR036388">
    <property type="entry name" value="WH-like_DNA-bd_sf"/>
</dbReference>
<dbReference type="Gene3D" id="1.10.10.10">
    <property type="entry name" value="Winged helix-like DNA-binding domain superfamily/Winged helix DNA-binding domain"/>
    <property type="match status" value="1"/>
</dbReference>
<protein>
    <submittedName>
        <fullName evidence="2">Transcriptional regulator</fullName>
    </submittedName>
</protein>
<dbReference type="InterPro" id="IPR009061">
    <property type="entry name" value="DNA-bd_dom_put_sf"/>
</dbReference>
<reference evidence="2 3" key="1">
    <citation type="submission" date="2019-11" db="EMBL/GenBank/DDBJ databases">
        <title>Comparative genomics of hydrocarbon-degrading Desulfosarcina strains.</title>
        <authorList>
            <person name="Watanabe M."/>
            <person name="Kojima H."/>
            <person name="Fukui M."/>
        </authorList>
    </citation>
    <scope>NUCLEOTIDE SEQUENCE [LARGE SCALE GENOMIC DNA]</scope>
    <source>
        <strain evidence="2 3">PP31</strain>
    </source>
</reference>
<dbReference type="KEGG" id="dwd:DSCW_52000"/>
<dbReference type="SUPFAM" id="SSF46955">
    <property type="entry name" value="Putative DNA-binding domain"/>
    <property type="match status" value="1"/>
</dbReference>
<dbReference type="AlphaFoldDB" id="A0A5K7ZDJ3"/>
<dbReference type="NCBIfam" id="TIGR01764">
    <property type="entry name" value="excise"/>
    <property type="match status" value="1"/>
</dbReference>
<dbReference type="Pfam" id="PF12728">
    <property type="entry name" value="HTH_17"/>
    <property type="match status" value="1"/>
</dbReference>
<dbReference type="InterPro" id="IPR041657">
    <property type="entry name" value="HTH_17"/>
</dbReference>
<evidence type="ECO:0000313" key="3">
    <source>
        <dbReference type="Proteomes" id="UP000427769"/>
    </source>
</evidence>
<keyword evidence="3" id="KW-1185">Reference proteome</keyword>